<feature type="region of interest" description="Disordered" evidence="12">
    <location>
        <begin position="215"/>
        <end position="257"/>
    </location>
</feature>
<evidence type="ECO:0000256" key="6">
    <source>
        <dbReference type="ARBA" id="ARBA00022833"/>
    </source>
</evidence>
<proteinExistence type="inferred from homology"/>
<evidence type="ECO:0000256" key="7">
    <source>
        <dbReference type="ARBA" id="ARBA00023015"/>
    </source>
</evidence>
<keyword evidence="8" id="KW-0238">DNA-binding</keyword>
<evidence type="ECO:0000256" key="2">
    <source>
        <dbReference type="ARBA" id="ARBA00006991"/>
    </source>
</evidence>
<dbReference type="PANTHER" id="PTHR47222:SF1">
    <property type="entry name" value="ZINC FINGER PROTEIN 592"/>
    <property type="match status" value="1"/>
</dbReference>
<feature type="region of interest" description="Disordered" evidence="12">
    <location>
        <begin position="363"/>
        <end position="384"/>
    </location>
</feature>
<protein>
    <recommendedName>
        <fullName evidence="13">C2H2-type domain-containing protein</fullName>
    </recommendedName>
</protein>
<dbReference type="PANTHER" id="PTHR47222">
    <property type="entry name" value="ZINC FINGER PROTEIN 532-RELATED"/>
    <property type="match status" value="1"/>
</dbReference>
<evidence type="ECO:0000256" key="4">
    <source>
        <dbReference type="ARBA" id="ARBA00022737"/>
    </source>
</evidence>
<dbReference type="Proteomes" id="UP001176940">
    <property type="component" value="Unassembled WGS sequence"/>
</dbReference>
<evidence type="ECO:0000256" key="12">
    <source>
        <dbReference type="SAM" id="MobiDB-lite"/>
    </source>
</evidence>
<dbReference type="EMBL" id="CAUEEQ010038952">
    <property type="protein sequence ID" value="CAJ0954756.1"/>
    <property type="molecule type" value="Genomic_DNA"/>
</dbReference>
<keyword evidence="7" id="KW-0805">Transcription regulation</keyword>
<evidence type="ECO:0000256" key="9">
    <source>
        <dbReference type="ARBA" id="ARBA00023163"/>
    </source>
</evidence>
<gene>
    <name evidence="14" type="ORF">RIMI_LOCUS14837696</name>
</gene>
<evidence type="ECO:0000256" key="5">
    <source>
        <dbReference type="ARBA" id="ARBA00022771"/>
    </source>
</evidence>
<dbReference type="Pfam" id="PF16622">
    <property type="entry name" value="zf-C2H2_11"/>
    <property type="match status" value="1"/>
</dbReference>
<feature type="region of interest" description="Disordered" evidence="12">
    <location>
        <begin position="323"/>
        <end position="342"/>
    </location>
</feature>
<organism evidence="14 15">
    <name type="scientific">Ranitomeya imitator</name>
    <name type="common">mimic poison frog</name>
    <dbReference type="NCBI Taxonomy" id="111125"/>
    <lineage>
        <taxon>Eukaryota</taxon>
        <taxon>Metazoa</taxon>
        <taxon>Chordata</taxon>
        <taxon>Craniata</taxon>
        <taxon>Vertebrata</taxon>
        <taxon>Euteleostomi</taxon>
        <taxon>Amphibia</taxon>
        <taxon>Batrachia</taxon>
        <taxon>Anura</taxon>
        <taxon>Neobatrachia</taxon>
        <taxon>Hyloidea</taxon>
        <taxon>Dendrobatidae</taxon>
        <taxon>Dendrobatinae</taxon>
        <taxon>Ranitomeya</taxon>
    </lineage>
</organism>
<feature type="compositionally biased region" description="Polar residues" evidence="12">
    <location>
        <begin position="215"/>
        <end position="239"/>
    </location>
</feature>
<evidence type="ECO:0000256" key="8">
    <source>
        <dbReference type="ARBA" id="ARBA00023125"/>
    </source>
</evidence>
<evidence type="ECO:0000256" key="11">
    <source>
        <dbReference type="PROSITE-ProRule" id="PRU00042"/>
    </source>
</evidence>
<dbReference type="Gene3D" id="3.30.160.60">
    <property type="entry name" value="Classic Zinc Finger"/>
    <property type="match status" value="1"/>
</dbReference>
<evidence type="ECO:0000256" key="1">
    <source>
        <dbReference type="ARBA" id="ARBA00004123"/>
    </source>
</evidence>
<evidence type="ECO:0000313" key="14">
    <source>
        <dbReference type="EMBL" id="CAJ0954756.1"/>
    </source>
</evidence>
<comment type="subcellular location">
    <subcellularLocation>
        <location evidence="1">Nucleus</location>
    </subcellularLocation>
</comment>
<accession>A0ABN9LZ73</accession>
<keyword evidence="15" id="KW-1185">Reference proteome</keyword>
<sequence length="384" mass="42541">MTTDGIVRHTQSAALTKGARLIAAGRQLPIAADIRHYVPGAVTDRSRHINPLHTAIKHDRDVPAVQGSIAQGGGSLRASLSPPQQHDVIALLRGSPYLPPCSRPGSKMAAASGSCREGGGFTEPAQSRHCEACSTVLSKNFYHYHEVQYVTRKQCQNHWRNLRKENEFIKLGSLLLRINYIYYVSFSYCTEKPTFAKPSMLANHIILMHGIKNPELTQMPSSKSTNTPAERGAQEQTAGTKKAIKKELEDSDAQDGPDAKKLRAAYKCAKCSFTADSSKEFLEHIPQHKSDNSTCQCVHCGLCYTSQISLNRHLFIVHKVKEEEDEEQQANPDAEKPFPSAKLEQSWECAHCDLTFDLQSAHAAHIRTHKPNPDNRQKTGSPKA</sequence>
<comment type="similarity">
    <text evidence="2">Belongs to the krueppel C2H2-type zinc-finger protein family.</text>
</comment>
<keyword evidence="6" id="KW-0862">Zinc</keyword>
<reference evidence="14" key="1">
    <citation type="submission" date="2023-07" db="EMBL/GenBank/DDBJ databases">
        <authorList>
            <person name="Stuckert A."/>
        </authorList>
    </citation>
    <scope>NUCLEOTIDE SEQUENCE</scope>
</reference>
<evidence type="ECO:0000313" key="15">
    <source>
        <dbReference type="Proteomes" id="UP001176940"/>
    </source>
</evidence>
<evidence type="ECO:0000256" key="3">
    <source>
        <dbReference type="ARBA" id="ARBA00022723"/>
    </source>
</evidence>
<keyword evidence="3" id="KW-0479">Metal-binding</keyword>
<dbReference type="InterPro" id="IPR013087">
    <property type="entry name" value="Znf_C2H2_type"/>
</dbReference>
<evidence type="ECO:0000256" key="10">
    <source>
        <dbReference type="ARBA" id="ARBA00023242"/>
    </source>
</evidence>
<keyword evidence="10" id="KW-0539">Nucleus</keyword>
<feature type="domain" description="C2H2-type" evidence="13">
    <location>
        <begin position="347"/>
        <end position="374"/>
    </location>
</feature>
<keyword evidence="4" id="KW-0677">Repeat</keyword>
<evidence type="ECO:0000259" key="13">
    <source>
        <dbReference type="PROSITE" id="PS50157"/>
    </source>
</evidence>
<dbReference type="InterPro" id="IPR041697">
    <property type="entry name" value="Znf-C2H2_11"/>
</dbReference>
<keyword evidence="9" id="KW-0804">Transcription</keyword>
<dbReference type="PROSITE" id="PS00028">
    <property type="entry name" value="ZINC_FINGER_C2H2_1"/>
    <property type="match status" value="2"/>
</dbReference>
<name>A0ABN9LZ73_9NEOB</name>
<dbReference type="PROSITE" id="PS50157">
    <property type="entry name" value="ZINC_FINGER_C2H2_2"/>
    <property type="match status" value="1"/>
</dbReference>
<comment type="caution">
    <text evidence="14">The sequence shown here is derived from an EMBL/GenBank/DDBJ whole genome shotgun (WGS) entry which is preliminary data.</text>
</comment>
<keyword evidence="5 11" id="KW-0863">Zinc-finger</keyword>
<dbReference type="SMART" id="SM00355">
    <property type="entry name" value="ZnF_C2H2"/>
    <property type="match status" value="3"/>
</dbReference>
<dbReference type="InterPro" id="IPR045914">
    <property type="entry name" value="Zn532-like"/>
</dbReference>